<dbReference type="STRING" id="5364.A0A5C3MJW9"/>
<evidence type="ECO:0000256" key="3">
    <source>
        <dbReference type="ARBA" id="ARBA00022833"/>
    </source>
</evidence>
<dbReference type="SUPFAM" id="SSF57903">
    <property type="entry name" value="FYVE/PHD zinc finger"/>
    <property type="match status" value="1"/>
</dbReference>
<dbReference type="GO" id="GO:0008270">
    <property type="term" value="F:zinc ion binding"/>
    <property type="evidence" value="ECO:0007669"/>
    <property type="project" value="UniProtKB-KW"/>
</dbReference>
<dbReference type="Gene3D" id="2.170.270.10">
    <property type="entry name" value="SET domain"/>
    <property type="match status" value="1"/>
</dbReference>
<organism evidence="8 9">
    <name type="scientific">Heliocybe sulcata</name>
    <dbReference type="NCBI Taxonomy" id="5364"/>
    <lineage>
        <taxon>Eukaryota</taxon>
        <taxon>Fungi</taxon>
        <taxon>Dikarya</taxon>
        <taxon>Basidiomycota</taxon>
        <taxon>Agaricomycotina</taxon>
        <taxon>Agaricomycetes</taxon>
        <taxon>Gloeophyllales</taxon>
        <taxon>Gloeophyllaceae</taxon>
        <taxon>Heliocybe</taxon>
    </lineage>
</organism>
<keyword evidence="1" id="KW-0479">Metal-binding</keyword>
<dbReference type="SUPFAM" id="SSF82199">
    <property type="entry name" value="SET domain"/>
    <property type="match status" value="1"/>
</dbReference>
<keyword evidence="3" id="KW-0862">Zinc</keyword>
<dbReference type="SMART" id="SM00249">
    <property type="entry name" value="PHD"/>
    <property type="match status" value="1"/>
</dbReference>
<feature type="compositionally biased region" description="Basic residues" evidence="6">
    <location>
        <begin position="108"/>
        <end position="122"/>
    </location>
</feature>
<gene>
    <name evidence="8" type="ORF">OE88DRAFT_1639695</name>
</gene>
<dbReference type="GO" id="GO:0070210">
    <property type="term" value="C:Rpd3L-Expanded complex"/>
    <property type="evidence" value="ECO:0007669"/>
    <property type="project" value="TreeGrafter"/>
</dbReference>
<dbReference type="GO" id="GO:0006355">
    <property type="term" value="P:regulation of DNA-templated transcription"/>
    <property type="evidence" value="ECO:0007669"/>
    <property type="project" value="TreeGrafter"/>
</dbReference>
<protein>
    <recommendedName>
        <fullName evidence="7">PHD-type domain-containing protein</fullName>
    </recommendedName>
</protein>
<dbReference type="PANTHER" id="PTHR46462:SF3">
    <property type="entry name" value="UPSET, ISOFORM A"/>
    <property type="match status" value="1"/>
</dbReference>
<evidence type="ECO:0000313" key="8">
    <source>
        <dbReference type="EMBL" id="TFK45594.1"/>
    </source>
</evidence>
<evidence type="ECO:0000256" key="5">
    <source>
        <dbReference type="PROSITE-ProRule" id="PRU00146"/>
    </source>
</evidence>
<feature type="region of interest" description="Disordered" evidence="6">
    <location>
        <begin position="88"/>
        <end position="142"/>
    </location>
</feature>
<dbReference type="AlphaFoldDB" id="A0A5C3MJW9"/>
<evidence type="ECO:0000256" key="4">
    <source>
        <dbReference type="ARBA" id="ARBA00022853"/>
    </source>
</evidence>
<dbReference type="Pfam" id="PF20826">
    <property type="entry name" value="PHD_5"/>
    <property type="match status" value="1"/>
</dbReference>
<keyword evidence="9" id="KW-1185">Reference proteome</keyword>
<dbReference type="Proteomes" id="UP000305948">
    <property type="component" value="Unassembled WGS sequence"/>
</dbReference>
<dbReference type="PANTHER" id="PTHR46462">
    <property type="entry name" value="UPSET, ISOFORM A"/>
    <property type="match status" value="1"/>
</dbReference>
<name>A0A5C3MJW9_9AGAM</name>
<accession>A0A5C3MJW9</accession>
<evidence type="ECO:0000259" key="7">
    <source>
        <dbReference type="PROSITE" id="PS50016"/>
    </source>
</evidence>
<sequence length="449" mass="49427">MKSNDGLSRLPRASPSSTTIPLKRKHLDDAPSDTIDCICGSPHEDGGLSIACDTCSRWCHAACFHITDDDVPEKWQCFVCCPHNVDRDKAGKPHRSRPRTTNGESSHHTTRARATTRGRRRGLSAATAPHNHPALVEDTPVDIDGPSWQDTYVHITDDIVLHASTRDRLRRQAQHWRGITALCADSPAPTSPVFIPDNPPSLSSGSATTVHRLSQTTAFHPNVAPCIDPSVRSPTYAIRISKSTPSASLITQYKSSIIPSSVYLSDPSNCYAHLSLPKPYVHLFGPPLDVALDSRITGDESRFVRNGCKPNAVLRPMVCGKDKRNGDNGQGLEFGVFALRDLKADEEVVLGWEWDDGSVVHQLPALIKYPDLFPCVFLYMYLSFANLLATNHAFPSYRRNITRPTNLHRTDQTRSTVSGTSSLRCCMQLAQPTPAARAARARRRARSTG</sequence>
<keyword evidence="2 5" id="KW-0863">Zinc-finger</keyword>
<feature type="domain" description="PHD-type" evidence="7">
    <location>
        <begin position="34"/>
        <end position="83"/>
    </location>
</feature>
<proteinExistence type="predicted"/>
<dbReference type="InterPro" id="IPR019787">
    <property type="entry name" value="Znf_PHD-finger"/>
</dbReference>
<dbReference type="InterPro" id="IPR001965">
    <property type="entry name" value="Znf_PHD"/>
</dbReference>
<reference evidence="8 9" key="1">
    <citation type="journal article" date="2019" name="Nat. Ecol. Evol.">
        <title>Megaphylogeny resolves global patterns of mushroom evolution.</title>
        <authorList>
            <person name="Varga T."/>
            <person name="Krizsan K."/>
            <person name="Foldi C."/>
            <person name="Dima B."/>
            <person name="Sanchez-Garcia M."/>
            <person name="Sanchez-Ramirez S."/>
            <person name="Szollosi G.J."/>
            <person name="Szarkandi J.G."/>
            <person name="Papp V."/>
            <person name="Albert L."/>
            <person name="Andreopoulos W."/>
            <person name="Angelini C."/>
            <person name="Antonin V."/>
            <person name="Barry K.W."/>
            <person name="Bougher N.L."/>
            <person name="Buchanan P."/>
            <person name="Buyck B."/>
            <person name="Bense V."/>
            <person name="Catcheside P."/>
            <person name="Chovatia M."/>
            <person name="Cooper J."/>
            <person name="Damon W."/>
            <person name="Desjardin D."/>
            <person name="Finy P."/>
            <person name="Geml J."/>
            <person name="Haridas S."/>
            <person name="Hughes K."/>
            <person name="Justo A."/>
            <person name="Karasinski D."/>
            <person name="Kautmanova I."/>
            <person name="Kiss B."/>
            <person name="Kocsube S."/>
            <person name="Kotiranta H."/>
            <person name="LaButti K.M."/>
            <person name="Lechner B.E."/>
            <person name="Liimatainen K."/>
            <person name="Lipzen A."/>
            <person name="Lukacs Z."/>
            <person name="Mihaltcheva S."/>
            <person name="Morgado L.N."/>
            <person name="Niskanen T."/>
            <person name="Noordeloos M.E."/>
            <person name="Ohm R.A."/>
            <person name="Ortiz-Santana B."/>
            <person name="Ovrebo C."/>
            <person name="Racz N."/>
            <person name="Riley R."/>
            <person name="Savchenko A."/>
            <person name="Shiryaev A."/>
            <person name="Soop K."/>
            <person name="Spirin V."/>
            <person name="Szebenyi C."/>
            <person name="Tomsovsky M."/>
            <person name="Tulloss R.E."/>
            <person name="Uehling J."/>
            <person name="Grigoriev I.V."/>
            <person name="Vagvolgyi C."/>
            <person name="Papp T."/>
            <person name="Martin F.M."/>
            <person name="Miettinen O."/>
            <person name="Hibbett D.S."/>
            <person name="Nagy L.G."/>
        </authorList>
    </citation>
    <scope>NUCLEOTIDE SEQUENCE [LARGE SCALE GENOMIC DNA]</scope>
    <source>
        <strain evidence="8 9">OMC1185</strain>
    </source>
</reference>
<feature type="region of interest" description="Disordered" evidence="6">
    <location>
        <begin position="1"/>
        <end position="27"/>
    </location>
</feature>
<dbReference type="GO" id="GO:0006325">
    <property type="term" value="P:chromatin organization"/>
    <property type="evidence" value="ECO:0007669"/>
    <property type="project" value="UniProtKB-KW"/>
</dbReference>
<dbReference type="EMBL" id="ML213540">
    <property type="protein sequence ID" value="TFK45594.1"/>
    <property type="molecule type" value="Genomic_DNA"/>
</dbReference>
<dbReference type="Gene3D" id="3.30.40.10">
    <property type="entry name" value="Zinc/RING finger domain, C3HC4 (zinc finger)"/>
    <property type="match status" value="1"/>
</dbReference>
<keyword evidence="4" id="KW-0156">Chromatin regulator</keyword>
<dbReference type="PROSITE" id="PS50016">
    <property type="entry name" value="ZF_PHD_2"/>
    <property type="match status" value="1"/>
</dbReference>
<evidence type="ECO:0000256" key="6">
    <source>
        <dbReference type="SAM" id="MobiDB-lite"/>
    </source>
</evidence>
<dbReference type="InterPro" id="IPR046341">
    <property type="entry name" value="SET_dom_sf"/>
</dbReference>
<evidence type="ECO:0000256" key="1">
    <source>
        <dbReference type="ARBA" id="ARBA00022723"/>
    </source>
</evidence>
<dbReference type="InterPro" id="IPR011011">
    <property type="entry name" value="Znf_FYVE_PHD"/>
</dbReference>
<evidence type="ECO:0000256" key="2">
    <source>
        <dbReference type="ARBA" id="ARBA00022771"/>
    </source>
</evidence>
<dbReference type="OrthoDB" id="79252at2759"/>
<dbReference type="GO" id="GO:0034967">
    <property type="term" value="C:Set3 complex"/>
    <property type="evidence" value="ECO:0007669"/>
    <property type="project" value="TreeGrafter"/>
</dbReference>
<dbReference type="InterPro" id="IPR013083">
    <property type="entry name" value="Znf_RING/FYVE/PHD"/>
</dbReference>
<evidence type="ECO:0000313" key="9">
    <source>
        <dbReference type="Proteomes" id="UP000305948"/>
    </source>
</evidence>